<evidence type="ECO:0000259" key="2">
    <source>
        <dbReference type="Pfam" id="PF18962"/>
    </source>
</evidence>
<dbReference type="Gene3D" id="2.80.10.50">
    <property type="match status" value="1"/>
</dbReference>
<protein>
    <submittedName>
        <fullName evidence="4">T9SS type A sorting domain-containing protein</fullName>
    </submittedName>
</protein>
<evidence type="ECO:0000259" key="3">
    <source>
        <dbReference type="Pfam" id="PF24595"/>
    </source>
</evidence>
<evidence type="ECO:0000313" key="4">
    <source>
        <dbReference type="EMBL" id="KAA9340866.1"/>
    </source>
</evidence>
<name>A0A5N1J2X2_9BACT</name>
<accession>A0A5N1J2X2</accession>
<organism evidence="4 5">
    <name type="scientific">Adhaeribacter soli</name>
    <dbReference type="NCBI Taxonomy" id="2607655"/>
    <lineage>
        <taxon>Bacteria</taxon>
        <taxon>Pseudomonadati</taxon>
        <taxon>Bacteroidota</taxon>
        <taxon>Cytophagia</taxon>
        <taxon>Cytophagales</taxon>
        <taxon>Hymenobacteraceae</taxon>
        <taxon>Adhaeribacter</taxon>
    </lineage>
</organism>
<sequence>MKRTLLLLFLTIAGSLTVRGQAFQWANLQGTDYFPSIQSDGANLISAGEITTPTVFGSQTFSGGCYLAKHNTNGSLVWAKNIIGATIQIEIATDRNKNILIAGAYRDSLFIDTVIFKTPRRHQKEAFIAKFNPSGNLIWIQKLIASSNPLLTLDGNDNIYLAGSFQGTLSIGNTSLIANGINSTYLAKFDSNGRLQWVKNTTDNTNNVAYFFEPYTNLQGGLNEDVYTVAVFSKTHPSGELTITKYNKQGQKLWDKRIEYLGHNGPFDPRPSLSLDSTEHLYLSDRILGNTIIRIDNTSLTFSDTSTDNTLFTKLSPTGKLTWAKILPFGSRVIGTRLAKEIRNELTMTRDFADWRTGKESNHISRLDTAGNILDSKTINARTFDPLTRSFGIYGITLDDENNQYITGGVLGTIRLGSLTINGLLQGPMTPSNGPTRVSGYIAKILNHFNTVSGNLFIDANGNGVKDTGEKPYQEGIIEINPMMAYAVSDSNGNYLAYLPKGNFNLTPSASILNYTISPQNHSVSFTGTNQTQVKDFGFAPIPNRNDVKITVTAMTPSRPGFPLKYRVTYKNVGTTTLSDSLNLKYDQANLTLGSVSVTPAVHQGNYLRWNYQNLQPNESRNIDLQFTVNVSTPRSTVLIAPSYISPFATDHFKANNTDTLRHPVTGSYDPNDKQVNLDKLSPTQVNSGQLLGYVIRFQNTGNDTAFTVVVRDSIGDKLQISSFEMLSASHAYTFRILDKGIIEWRFENILLPDSNRNEPASHGFIRYRIKPKSNLKLGDEIKGRAAIYFDFNEPIFTNFALTRIAEPNRNPFVSDFYLYPNPAKNYVTVAADLKNRSSATISLMNILGQTISKVTLPGNEQLHYKLPLNNLPKGVYVVQLETGNGRRTQRLVIQ</sequence>
<keyword evidence="1" id="KW-0732">Signal</keyword>
<dbReference type="InterPro" id="IPR047589">
    <property type="entry name" value="DUF11_rpt"/>
</dbReference>
<proteinExistence type="predicted"/>
<dbReference type="PANTHER" id="PTHR42754:SF1">
    <property type="entry name" value="LIPOPROTEIN"/>
    <property type="match status" value="1"/>
</dbReference>
<gene>
    <name evidence="4" type="ORF">F0P94_05400</name>
</gene>
<dbReference type="InterPro" id="IPR055353">
    <property type="entry name" value="DUF7619"/>
</dbReference>
<feature type="domain" description="DUF7619" evidence="3">
    <location>
        <begin position="670"/>
        <end position="803"/>
    </location>
</feature>
<dbReference type="AlphaFoldDB" id="A0A5N1J2X2"/>
<dbReference type="PANTHER" id="PTHR42754">
    <property type="entry name" value="ENDOGLUCANASE"/>
    <property type="match status" value="1"/>
</dbReference>
<evidence type="ECO:0000313" key="5">
    <source>
        <dbReference type="Proteomes" id="UP000326570"/>
    </source>
</evidence>
<dbReference type="EMBL" id="VTWT01000002">
    <property type="protein sequence ID" value="KAA9340866.1"/>
    <property type="molecule type" value="Genomic_DNA"/>
</dbReference>
<keyword evidence="5" id="KW-1185">Reference proteome</keyword>
<evidence type="ECO:0000256" key="1">
    <source>
        <dbReference type="SAM" id="SignalP"/>
    </source>
</evidence>
<feature type="chain" id="PRO_5025071637" evidence="1">
    <location>
        <begin position="21"/>
        <end position="895"/>
    </location>
</feature>
<dbReference type="Pfam" id="PF18962">
    <property type="entry name" value="Por_Secre_tail"/>
    <property type="match status" value="1"/>
</dbReference>
<dbReference type="SUPFAM" id="SSF117074">
    <property type="entry name" value="Hypothetical protein PA1324"/>
    <property type="match status" value="1"/>
</dbReference>
<dbReference type="NCBIfam" id="TIGR04183">
    <property type="entry name" value="Por_Secre_tail"/>
    <property type="match status" value="1"/>
</dbReference>
<dbReference type="NCBIfam" id="TIGR01451">
    <property type="entry name" value="B_ant_repeat"/>
    <property type="match status" value="1"/>
</dbReference>
<comment type="caution">
    <text evidence="4">The sequence shown here is derived from an EMBL/GenBank/DDBJ whole genome shotgun (WGS) entry which is preliminary data.</text>
</comment>
<dbReference type="InterPro" id="IPR026444">
    <property type="entry name" value="Secre_tail"/>
</dbReference>
<feature type="signal peptide" evidence="1">
    <location>
        <begin position="1"/>
        <end position="20"/>
    </location>
</feature>
<feature type="domain" description="Secretion system C-terminal sorting" evidence="2">
    <location>
        <begin position="819"/>
        <end position="894"/>
    </location>
</feature>
<dbReference type="Proteomes" id="UP000326570">
    <property type="component" value="Unassembled WGS sequence"/>
</dbReference>
<dbReference type="Pfam" id="PF24595">
    <property type="entry name" value="DUF7619"/>
    <property type="match status" value="1"/>
</dbReference>
<reference evidence="4 5" key="1">
    <citation type="submission" date="2019-09" db="EMBL/GenBank/DDBJ databases">
        <title>Genome sequence of Adhaeribacter sp. M2.</title>
        <authorList>
            <person name="Srinivasan S."/>
        </authorList>
    </citation>
    <scope>NUCLEOTIDE SEQUENCE [LARGE SCALE GENOMIC DNA]</scope>
    <source>
        <strain evidence="4 5">M2</strain>
    </source>
</reference>